<keyword evidence="3" id="KW-1185">Reference proteome</keyword>
<sequence length="361" mass="39452">MSLQSIYTKFLTAPSPAVLASESTTSLHYIPTLTSIHEAQPIVKHLSAQARQLKKREEKVLSATEGQNSLVLEVETTLELLTGGGAYLPGLDDNFLADKVLTFPIIHIVHFDEKQQVQQIRLHWDQASLLKQVDVIGTRAKNWPIRDGKDQIRLISSSTSLAGKSLPKASASGVVSSKGHGANGNTSKHPTRDPHASLALFAPRDLNEEASRPAAAIAPRASAKPPPRDYHELFVGSESDASPATVSNGRSFAGGKPSEEVVAPKKGAGKNFQPSRLFDNEENNPTPQQSPERDIRKANPKKYQHFDFGDGSEEVDSTHKTSASPTKPKSKHASQWDFEDFVTPDRVASKPRGQQRRRGQR</sequence>
<dbReference type="AlphaFoldDB" id="A0A9P8L865"/>
<dbReference type="Proteomes" id="UP000750711">
    <property type="component" value="Unassembled WGS sequence"/>
</dbReference>
<dbReference type="EMBL" id="JAGHQM010001236">
    <property type="protein sequence ID" value="KAH0556078.1"/>
    <property type="molecule type" value="Genomic_DNA"/>
</dbReference>
<feature type="compositionally biased region" description="Polar residues" evidence="1">
    <location>
        <begin position="239"/>
        <end position="250"/>
    </location>
</feature>
<evidence type="ECO:0000313" key="2">
    <source>
        <dbReference type="EMBL" id="KAH0556078.1"/>
    </source>
</evidence>
<gene>
    <name evidence="2" type="ORF">GP486_005984</name>
</gene>
<accession>A0A9P8L865</accession>
<proteinExistence type="predicted"/>
<organism evidence="2 3">
    <name type="scientific">Trichoglossum hirsutum</name>
    <dbReference type="NCBI Taxonomy" id="265104"/>
    <lineage>
        <taxon>Eukaryota</taxon>
        <taxon>Fungi</taxon>
        <taxon>Dikarya</taxon>
        <taxon>Ascomycota</taxon>
        <taxon>Pezizomycotina</taxon>
        <taxon>Geoglossomycetes</taxon>
        <taxon>Geoglossales</taxon>
        <taxon>Geoglossaceae</taxon>
        <taxon>Trichoglossum</taxon>
    </lineage>
</organism>
<feature type="region of interest" description="Disordered" evidence="1">
    <location>
        <begin position="163"/>
        <end position="194"/>
    </location>
</feature>
<reference evidence="2" key="1">
    <citation type="submission" date="2021-03" db="EMBL/GenBank/DDBJ databases">
        <title>Comparative genomics and phylogenomic investigation of the class Geoglossomycetes provide insights into ecological specialization and systematics.</title>
        <authorList>
            <person name="Melie T."/>
            <person name="Pirro S."/>
            <person name="Miller A.N."/>
            <person name="Quandt A."/>
        </authorList>
    </citation>
    <scope>NUCLEOTIDE SEQUENCE</scope>
    <source>
        <strain evidence="2">CAQ_001_2017</strain>
    </source>
</reference>
<evidence type="ECO:0000256" key="1">
    <source>
        <dbReference type="SAM" id="MobiDB-lite"/>
    </source>
</evidence>
<evidence type="ECO:0000313" key="3">
    <source>
        <dbReference type="Proteomes" id="UP000750711"/>
    </source>
</evidence>
<feature type="compositionally biased region" description="Low complexity" evidence="1">
    <location>
        <begin position="212"/>
        <end position="223"/>
    </location>
</feature>
<comment type="caution">
    <text evidence="2">The sequence shown here is derived from an EMBL/GenBank/DDBJ whole genome shotgun (WGS) entry which is preliminary data.</text>
</comment>
<name>A0A9P8L865_9PEZI</name>
<protein>
    <submittedName>
        <fullName evidence="2">Uncharacterized protein</fullName>
    </submittedName>
</protein>
<feature type="region of interest" description="Disordered" evidence="1">
    <location>
        <begin position="210"/>
        <end position="361"/>
    </location>
</feature>